<organism evidence="4 5">
    <name type="scientific">Streptomyces fildesensis</name>
    <dbReference type="NCBI Taxonomy" id="375757"/>
    <lineage>
        <taxon>Bacteria</taxon>
        <taxon>Bacillati</taxon>
        <taxon>Actinomycetota</taxon>
        <taxon>Actinomycetes</taxon>
        <taxon>Kitasatosporales</taxon>
        <taxon>Streptomycetaceae</taxon>
        <taxon>Streptomyces</taxon>
    </lineage>
</organism>
<dbReference type="Pfam" id="PF13191">
    <property type="entry name" value="AAA_16"/>
    <property type="match status" value="1"/>
</dbReference>
<accession>A0ABW8BY34</accession>
<dbReference type="RefSeq" id="WP_399643269.1">
    <property type="nucleotide sequence ID" value="NZ_JBITYG010000001.1"/>
</dbReference>
<dbReference type="InterPro" id="IPR011990">
    <property type="entry name" value="TPR-like_helical_dom_sf"/>
</dbReference>
<name>A0ABW8BY34_9ACTN</name>
<dbReference type="SUPFAM" id="SSF46894">
    <property type="entry name" value="C-terminal effector domain of the bipartite response regulators"/>
    <property type="match status" value="1"/>
</dbReference>
<dbReference type="InterPro" id="IPR027417">
    <property type="entry name" value="P-loop_NTPase"/>
</dbReference>
<dbReference type="InterPro" id="IPR016032">
    <property type="entry name" value="Sig_transdc_resp-reg_C-effctor"/>
</dbReference>
<dbReference type="PROSITE" id="PS50043">
    <property type="entry name" value="HTH_LUXR_2"/>
    <property type="match status" value="1"/>
</dbReference>
<dbReference type="SMART" id="SM00421">
    <property type="entry name" value="HTH_LUXR"/>
    <property type="match status" value="1"/>
</dbReference>
<dbReference type="Gene3D" id="3.40.50.300">
    <property type="entry name" value="P-loop containing nucleotide triphosphate hydrolases"/>
    <property type="match status" value="1"/>
</dbReference>
<proteinExistence type="predicted"/>
<evidence type="ECO:0000313" key="4">
    <source>
        <dbReference type="EMBL" id="MFI9099067.1"/>
    </source>
</evidence>
<dbReference type="Gene3D" id="1.10.10.10">
    <property type="entry name" value="Winged helix-like DNA-binding domain superfamily/Winged helix DNA-binding domain"/>
    <property type="match status" value="1"/>
</dbReference>
<dbReference type="PANTHER" id="PTHR16305">
    <property type="entry name" value="TESTICULAR SOLUBLE ADENYLYL CYCLASE"/>
    <property type="match status" value="1"/>
</dbReference>
<keyword evidence="2 4" id="KW-0067">ATP-binding</keyword>
<dbReference type="SUPFAM" id="SSF48452">
    <property type="entry name" value="TPR-like"/>
    <property type="match status" value="1"/>
</dbReference>
<dbReference type="CDD" id="cd06170">
    <property type="entry name" value="LuxR_C_like"/>
    <property type="match status" value="1"/>
</dbReference>
<dbReference type="InterPro" id="IPR000792">
    <property type="entry name" value="Tscrpt_reg_LuxR_C"/>
</dbReference>
<evidence type="ECO:0000256" key="1">
    <source>
        <dbReference type="ARBA" id="ARBA00022741"/>
    </source>
</evidence>
<evidence type="ECO:0000256" key="2">
    <source>
        <dbReference type="ARBA" id="ARBA00022840"/>
    </source>
</evidence>
<dbReference type="InterPro" id="IPR036388">
    <property type="entry name" value="WH-like_DNA-bd_sf"/>
</dbReference>
<dbReference type="GO" id="GO:0005524">
    <property type="term" value="F:ATP binding"/>
    <property type="evidence" value="ECO:0007669"/>
    <property type="project" value="UniProtKB-KW"/>
</dbReference>
<gene>
    <name evidence="4" type="ORF">ACIGXA_00970</name>
</gene>
<evidence type="ECO:0000259" key="3">
    <source>
        <dbReference type="PROSITE" id="PS50043"/>
    </source>
</evidence>
<dbReference type="Gene3D" id="1.25.40.10">
    <property type="entry name" value="Tetratricopeptide repeat domain"/>
    <property type="match status" value="1"/>
</dbReference>
<keyword evidence="5" id="KW-1185">Reference proteome</keyword>
<protein>
    <submittedName>
        <fullName evidence="4">BREX system ATP-binding domain-containing protein</fullName>
    </submittedName>
</protein>
<dbReference type="EMBL" id="JBITYG010000001">
    <property type="protein sequence ID" value="MFI9099067.1"/>
    <property type="molecule type" value="Genomic_DNA"/>
</dbReference>
<comment type="caution">
    <text evidence="4">The sequence shown here is derived from an EMBL/GenBank/DDBJ whole genome shotgun (WGS) entry which is preliminary data.</text>
</comment>
<dbReference type="PANTHER" id="PTHR16305:SF35">
    <property type="entry name" value="TRANSCRIPTIONAL ACTIVATOR DOMAIN"/>
    <property type="match status" value="1"/>
</dbReference>
<evidence type="ECO:0000313" key="5">
    <source>
        <dbReference type="Proteomes" id="UP001614394"/>
    </source>
</evidence>
<dbReference type="InterPro" id="IPR041664">
    <property type="entry name" value="AAA_16"/>
</dbReference>
<dbReference type="Proteomes" id="UP001614394">
    <property type="component" value="Unassembled WGS sequence"/>
</dbReference>
<dbReference type="PRINTS" id="PR00038">
    <property type="entry name" value="HTHLUXR"/>
</dbReference>
<sequence>MLSTVQTQSVSPVFVGRDSEMTRLADALARARAGEPQGLVVSGEAGVGKTRLTEEFLTAAASSGAVTAVGGCVEIGADGLPFAPVSTALRSLYRQLGDELTAAAGNQAGELSRLLPELGEHREMTRDGRDSQDDDGRVRLFELTARLLERLAADRTVVLVLEDLHWGDRSTRELLAYLFRSLHRGRLVIVATYRSDDIHRRHPLRPFLAELDRLRTVDRIELSRFSRAEVRRQITGILAAEPEGGMVDRVFERSDGNPFFVEELAVSIQQGCSSGLSDSLRDLLLVRLETLSEDAQRAARIVAEGGTTVEYPLLAAVAGLSEDDLIEALRACVGANILLPSEDGDGYRFRHSLVREAVSDDLLPGERSRINRRYAQALEDGPGLVRTDERAARLASYWYYAHDPAKALPAVLRASVEARHRHAYAEQHRLLERALELWEDTPEEIRGELRPADYAEVYPPCGCHPDTPLSFLDLLAEITVSARLSGEPERAFAVAKRALRLIDDTTDALRAAWFRAQRSRLVQDLGRGDGWEDVGRAQELLRGLPPSAVHADVLAFAAAWMMIHKSGEEAIATAERAVDLARLVGAHETELNARLTLGLLHVDSGDVEGGLVLAEDVCREARKLGLPGLIGRSHGNLASVLEGVGRSHDAIAVATEGIELVREIATRSVRAYLRGNEGESLFSLGLWERSEAAVQWARANGSGRMAAGGQTMYLGFLALRRGRTGAADEYATAARESFLHDTQPQHLVPIRTLTLEIAVRRGRFDEARTVLADALDEGFVPGTSRYWWPLLAAGAAAEADAPWMTVDDRDRAAHLKRIRTTASSLPRLAPVWEAYALLVEAELARAEGQAAPERWAAAVRAFEPVGRPYELAQSRYRWAEALLATGHETGEAREARESREEACALLTLAHTAAETLGARPLADEVALLAQRARLSLHEPAGLDGARAVPVADGPADPAEALGLTARERDVLRLVTDGRTNRQIAEELFISPKTASVHVSNILAKLNVSGRGEAAALAHRLRLFTVPSV</sequence>
<dbReference type="SUPFAM" id="SSF52540">
    <property type="entry name" value="P-loop containing nucleoside triphosphate hydrolases"/>
    <property type="match status" value="1"/>
</dbReference>
<reference evidence="4 5" key="1">
    <citation type="submission" date="2024-10" db="EMBL/GenBank/DDBJ databases">
        <title>The Natural Products Discovery Center: Release of the First 8490 Sequenced Strains for Exploring Actinobacteria Biosynthetic Diversity.</title>
        <authorList>
            <person name="Kalkreuter E."/>
            <person name="Kautsar S.A."/>
            <person name="Yang D."/>
            <person name="Bader C.D."/>
            <person name="Teijaro C.N."/>
            <person name="Fluegel L."/>
            <person name="Davis C.M."/>
            <person name="Simpson J.R."/>
            <person name="Lauterbach L."/>
            <person name="Steele A.D."/>
            <person name="Gui C."/>
            <person name="Meng S."/>
            <person name="Li G."/>
            <person name="Viehrig K."/>
            <person name="Ye F."/>
            <person name="Su P."/>
            <person name="Kiefer A.F."/>
            <person name="Nichols A."/>
            <person name="Cepeda A.J."/>
            <person name="Yan W."/>
            <person name="Fan B."/>
            <person name="Jiang Y."/>
            <person name="Adhikari A."/>
            <person name="Zheng C.-J."/>
            <person name="Schuster L."/>
            <person name="Cowan T.M."/>
            <person name="Smanski M.J."/>
            <person name="Chevrette M.G."/>
            <person name="De Carvalho L.P.S."/>
            <person name="Shen B."/>
        </authorList>
    </citation>
    <scope>NUCLEOTIDE SEQUENCE [LARGE SCALE GENOMIC DNA]</scope>
    <source>
        <strain evidence="4 5">NPDC053399</strain>
    </source>
</reference>
<dbReference type="Pfam" id="PF00196">
    <property type="entry name" value="GerE"/>
    <property type="match status" value="1"/>
</dbReference>
<feature type="domain" description="HTH luxR-type" evidence="3">
    <location>
        <begin position="956"/>
        <end position="1021"/>
    </location>
</feature>
<keyword evidence="1" id="KW-0547">Nucleotide-binding</keyword>